<name>A0ABD6AFD9_9EURY</name>
<dbReference type="Pfam" id="PF20127">
    <property type="entry name" value="DUF6517"/>
    <property type="match status" value="1"/>
</dbReference>
<gene>
    <name evidence="2" type="ORF">ACFQMF_00095</name>
</gene>
<dbReference type="InterPro" id="IPR045396">
    <property type="entry name" value="DUF6517"/>
</dbReference>
<sequence length="212" mass="21621">MTGGRAPRSRRAVLTGAVAALATTAGCGLLPEEREPIEASATEPAYLPEPAASSGGYAETLSTETTLEVTVRVDLSGDVELTSTREVIATAFRRGYEADDGRRFGVVTAPAVTVIDRFDVVRDPVTELGDARVVELATGLSVADVSGRETAGSRPMLGGEAAVETATATADGGAVSLRRARVRAGEDAVTAVFVSPDGADGDAPFGAVARDA</sequence>
<keyword evidence="3" id="KW-1185">Reference proteome</keyword>
<dbReference type="AlphaFoldDB" id="A0ABD6AFD9"/>
<organism evidence="2 3">
    <name type="scientific">Halorubrum rutilum</name>
    <dbReference type="NCBI Taxonomy" id="1364933"/>
    <lineage>
        <taxon>Archaea</taxon>
        <taxon>Methanobacteriati</taxon>
        <taxon>Methanobacteriota</taxon>
        <taxon>Stenosarchaea group</taxon>
        <taxon>Halobacteria</taxon>
        <taxon>Halobacteriales</taxon>
        <taxon>Haloferacaceae</taxon>
        <taxon>Halorubrum</taxon>
    </lineage>
</organism>
<accession>A0ABD6AFD9</accession>
<evidence type="ECO:0000313" key="2">
    <source>
        <dbReference type="EMBL" id="MFC7322973.1"/>
    </source>
</evidence>
<dbReference type="PROSITE" id="PS51318">
    <property type="entry name" value="TAT"/>
    <property type="match status" value="1"/>
</dbReference>
<evidence type="ECO:0000313" key="3">
    <source>
        <dbReference type="Proteomes" id="UP001596545"/>
    </source>
</evidence>
<dbReference type="PROSITE" id="PS51257">
    <property type="entry name" value="PROKAR_LIPOPROTEIN"/>
    <property type="match status" value="1"/>
</dbReference>
<evidence type="ECO:0000256" key="1">
    <source>
        <dbReference type="SAM" id="MobiDB-lite"/>
    </source>
</evidence>
<dbReference type="EMBL" id="JBHTBL010000001">
    <property type="protein sequence ID" value="MFC7322973.1"/>
    <property type="molecule type" value="Genomic_DNA"/>
</dbReference>
<feature type="region of interest" description="Disordered" evidence="1">
    <location>
        <begin position="29"/>
        <end position="58"/>
    </location>
</feature>
<proteinExistence type="predicted"/>
<dbReference type="InterPro" id="IPR006311">
    <property type="entry name" value="TAT_signal"/>
</dbReference>
<protein>
    <submittedName>
        <fullName evidence="2">DUF6517 family protein</fullName>
    </submittedName>
</protein>
<comment type="caution">
    <text evidence="2">The sequence shown here is derived from an EMBL/GenBank/DDBJ whole genome shotgun (WGS) entry which is preliminary data.</text>
</comment>
<dbReference type="Proteomes" id="UP001596545">
    <property type="component" value="Unassembled WGS sequence"/>
</dbReference>
<dbReference type="RefSeq" id="WP_256407899.1">
    <property type="nucleotide sequence ID" value="NZ_JANHDN010000002.1"/>
</dbReference>
<reference evidence="2 3" key="1">
    <citation type="journal article" date="2019" name="Int. J. Syst. Evol. Microbiol.">
        <title>The Global Catalogue of Microorganisms (GCM) 10K type strain sequencing project: providing services to taxonomists for standard genome sequencing and annotation.</title>
        <authorList>
            <consortium name="The Broad Institute Genomics Platform"/>
            <consortium name="The Broad Institute Genome Sequencing Center for Infectious Disease"/>
            <person name="Wu L."/>
            <person name="Ma J."/>
        </authorList>
    </citation>
    <scope>NUCLEOTIDE SEQUENCE [LARGE SCALE GENOMIC DNA]</scope>
    <source>
        <strain evidence="2 3">CGMCC 1.12554</strain>
    </source>
</reference>